<feature type="transmembrane region" description="Helical" evidence="3">
    <location>
        <begin position="190"/>
        <end position="212"/>
    </location>
</feature>
<keyword evidence="3" id="KW-0472">Membrane</keyword>
<keyword evidence="5" id="KW-0418">Kinase</keyword>
<dbReference type="Gene3D" id="1.10.510.10">
    <property type="entry name" value="Transferase(Phosphotransferase) domain 1"/>
    <property type="match status" value="1"/>
</dbReference>
<reference evidence="5 6" key="1">
    <citation type="journal article" date="2013" name="PLoS Genet.">
        <title>Distinctive expansion of potential virulence genes in the genome of the oomycete fish pathogen Saprolegnia parasitica.</title>
        <authorList>
            <person name="Jiang R.H."/>
            <person name="de Bruijn I."/>
            <person name="Haas B.J."/>
            <person name="Belmonte R."/>
            <person name="Lobach L."/>
            <person name="Christie J."/>
            <person name="van den Ackerveken G."/>
            <person name="Bottin A."/>
            <person name="Bulone V."/>
            <person name="Diaz-Moreno S.M."/>
            <person name="Dumas B."/>
            <person name="Fan L."/>
            <person name="Gaulin E."/>
            <person name="Govers F."/>
            <person name="Grenville-Briggs L.J."/>
            <person name="Horner N.R."/>
            <person name="Levin J.Z."/>
            <person name="Mammella M."/>
            <person name="Meijer H.J."/>
            <person name="Morris P."/>
            <person name="Nusbaum C."/>
            <person name="Oome S."/>
            <person name="Phillips A.J."/>
            <person name="van Rooyen D."/>
            <person name="Rzeszutek E."/>
            <person name="Saraiva M."/>
            <person name="Secombes C.J."/>
            <person name="Seidl M.F."/>
            <person name="Snel B."/>
            <person name="Stassen J.H."/>
            <person name="Sykes S."/>
            <person name="Tripathy S."/>
            <person name="van den Berg H."/>
            <person name="Vega-Arreguin J.C."/>
            <person name="Wawra S."/>
            <person name="Young S.K."/>
            <person name="Zeng Q."/>
            <person name="Dieguez-Uribeondo J."/>
            <person name="Russ C."/>
            <person name="Tyler B.M."/>
            <person name="van West P."/>
        </authorList>
    </citation>
    <scope>NUCLEOTIDE SEQUENCE [LARGE SCALE GENOMIC DNA]</scope>
    <source>
        <strain evidence="5 6">CBS 223.65</strain>
    </source>
</reference>
<dbReference type="PROSITE" id="PS50011">
    <property type="entry name" value="PROTEIN_KINASE_DOM"/>
    <property type="match status" value="1"/>
</dbReference>
<dbReference type="STRING" id="695850.A0A067CIF7"/>
<dbReference type="Gene3D" id="3.30.200.20">
    <property type="entry name" value="Phosphorylase Kinase, domain 1"/>
    <property type="match status" value="1"/>
</dbReference>
<feature type="transmembrane region" description="Helical" evidence="3">
    <location>
        <begin position="126"/>
        <end position="147"/>
    </location>
</feature>
<feature type="transmembrane region" description="Helical" evidence="3">
    <location>
        <begin position="159"/>
        <end position="178"/>
    </location>
</feature>
<evidence type="ECO:0000313" key="6">
    <source>
        <dbReference type="Proteomes" id="UP000030745"/>
    </source>
</evidence>
<dbReference type="SUPFAM" id="SSF56112">
    <property type="entry name" value="Protein kinase-like (PK-like)"/>
    <property type="match status" value="1"/>
</dbReference>
<dbReference type="PROSITE" id="PS00107">
    <property type="entry name" value="PROTEIN_KINASE_ATP"/>
    <property type="match status" value="1"/>
</dbReference>
<dbReference type="PANTHER" id="PTHR44329">
    <property type="entry name" value="SERINE/THREONINE-PROTEIN KINASE TNNI3K-RELATED"/>
    <property type="match status" value="1"/>
</dbReference>
<dbReference type="AlphaFoldDB" id="A0A067CIF7"/>
<sequence length="741" mass="81671">MNATTYVLAHARTTQLAYAAGYGIMLGLSVACIAYLRRHRSSAYAGDVDAARKVLLPAFEPLFWVLCGLTTPFTLFLVYLLWQSEAIAPRSRVLPEALLQGRQCIVYLVTIFLHQTNVSARALWRSTLLSLLLSTIPVAIAAVFAHFEPVELPAITSPSCYYSLVVVRVGVMLYYLYLLRWPMSRANPRIIRCFCAYILGFHALVLVVMTLAFHEHVKPTNQTVFATALYASVTPIWIWRLLQADTQYWRGLASATETPMMDEAVSTKGLHDLLDRHRDCVIDFAHLKLEVKIGVGANAQIYRGALHGRYAVAVKVYAPSEITEATLAVFSQETARCALFAHPNVVTFYGMCISPPMVCLVTELCECSLEAYLTEPPPPTRAPVLDQLGLMLDAARAVAYLHSFSPPFLHRDVRPASFLVDDQHVLKLTDFSATRRLAPRGAATPVAHPGDVLMSMQGTVEYMAPEIIGGTRGAATYCEAADVYSLGMTFWDILHPGRDKYPNGYGNTFRVFEMVLDGHRPAMHHEVHVALQEIVTSAWGDEPHFRPSAAAIVRDLEALQVSLLCAVAGDMYRSPRCELLRFHGAPRPKLAVGIPGDAVVDGLCELEYARSSQAALRIGQMLMDAGYLHHITHHRGFEGRHDELYMFETAGSPLDCIGEDELSVQGAAPRAPVATTAATCACRSYAQGFGARRSRRPSSTQQRHPPAPPRPRKSKVPILPMQGTTDRLSSDSIGLALLDDD</sequence>
<evidence type="ECO:0000313" key="5">
    <source>
        <dbReference type="EMBL" id="KDO26587.1"/>
    </source>
</evidence>
<keyword evidence="1" id="KW-0067">ATP-binding</keyword>
<keyword evidence="1" id="KW-0547">Nucleotide-binding</keyword>
<keyword evidence="3" id="KW-0812">Transmembrane</keyword>
<protein>
    <submittedName>
        <fullName evidence="5">TKL protein kinase</fullName>
    </submittedName>
</protein>
<proteinExistence type="predicted"/>
<dbReference type="VEuPathDB" id="FungiDB:SPRG_07991"/>
<dbReference type="SUPFAM" id="SSF46785">
    <property type="entry name" value="Winged helix' DNA-binding domain"/>
    <property type="match status" value="1"/>
</dbReference>
<feature type="transmembrane region" description="Helical" evidence="3">
    <location>
        <begin position="16"/>
        <end position="36"/>
    </location>
</feature>
<dbReference type="Pfam" id="PF07714">
    <property type="entry name" value="PK_Tyr_Ser-Thr"/>
    <property type="match status" value="1"/>
</dbReference>
<dbReference type="Gene3D" id="1.10.10.10">
    <property type="entry name" value="Winged helix-like DNA-binding domain superfamily/Winged helix DNA-binding domain"/>
    <property type="match status" value="1"/>
</dbReference>
<evidence type="ECO:0000259" key="4">
    <source>
        <dbReference type="PROSITE" id="PS50011"/>
    </source>
</evidence>
<dbReference type="EMBL" id="KK583223">
    <property type="protein sequence ID" value="KDO26587.1"/>
    <property type="molecule type" value="Genomic_DNA"/>
</dbReference>
<feature type="domain" description="Protein kinase" evidence="4">
    <location>
        <begin position="287"/>
        <end position="559"/>
    </location>
</feature>
<feature type="compositionally biased region" description="Polar residues" evidence="2">
    <location>
        <begin position="722"/>
        <end position="732"/>
    </location>
</feature>
<dbReference type="KEGG" id="spar:SPRG_07991"/>
<keyword evidence="6" id="KW-1185">Reference proteome</keyword>
<dbReference type="InterPro" id="IPR036388">
    <property type="entry name" value="WH-like_DNA-bd_sf"/>
</dbReference>
<dbReference type="RefSeq" id="XP_012202729.1">
    <property type="nucleotide sequence ID" value="XM_012347339.1"/>
</dbReference>
<dbReference type="InterPro" id="IPR000719">
    <property type="entry name" value="Prot_kinase_dom"/>
</dbReference>
<evidence type="ECO:0000256" key="2">
    <source>
        <dbReference type="SAM" id="MobiDB-lite"/>
    </source>
</evidence>
<feature type="binding site" evidence="1">
    <location>
        <position position="315"/>
    </location>
    <ligand>
        <name>ATP</name>
        <dbReference type="ChEBI" id="CHEBI:30616"/>
    </ligand>
</feature>
<evidence type="ECO:0000256" key="1">
    <source>
        <dbReference type="PROSITE-ProRule" id="PRU10141"/>
    </source>
</evidence>
<dbReference type="GO" id="GO:0004674">
    <property type="term" value="F:protein serine/threonine kinase activity"/>
    <property type="evidence" value="ECO:0007669"/>
    <property type="project" value="TreeGrafter"/>
</dbReference>
<dbReference type="GO" id="GO:0005524">
    <property type="term" value="F:ATP binding"/>
    <property type="evidence" value="ECO:0007669"/>
    <property type="project" value="UniProtKB-UniRule"/>
</dbReference>
<evidence type="ECO:0000256" key="3">
    <source>
        <dbReference type="SAM" id="Phobius"/>
    </source>
</evidence>
<dbReference type="GeneID" id="24130237"/>
<feature type="region of interest" description="Disordered" evidence="2">
    <location>
        <begin position="691"/>
        <end position="733"/>
    </location>
</feature>
<accession>A0A067CIF7</accession>
<dbReference type="InterPro" id="IPR011009">
    <property type="entry name" value="Kinase-like_dom_sf"/>
</dbReference>
<name>A0A067CIF7_SAPPC</name>
<dbReference type="CDD" id="cd04371">
    <property type="entry name" value="DEP"/>
    <property type="match status" value="1"/>
</dbReference>
<dbReference type="PANTHER" id="PTHR44329:SF214">
    <property type="entry name" value="PROTEIN KINASE DOMAIN-CONTAINING PROTEIN"/>
    <property type="match status" value="1"/>
</dbReference>
<dbReference type="Proteomes" id="UP000030745">
    <property type="component" value="Unassembled WGS sequence"/>
</dbReference>
<keyword evidence="5" id="KW-0808">Transferase</keyword>
<dbReference type="InterPro" id="IPR036390">
    <property type="entry name" value="WH_DNA-bd_sf"/>
</dbReference>
<dbReference type="OrthoDB" id="10261027at2759"/>
<gene>
    <name evidence="5" type="ORF">SPRG_07991</name>
</gene>
<keyword evidence="3" id="KW-1133">Transmembrane helix</keyword>
<organism evidence="5 6">
    <name type="scientific">Saprolegnia parasitica (strain CBS 223.65)</name>
    <dbReference type="NCBI Taxonomy" id="695850"/>
    <lineage>
        <taxon>Eukaryota</taxon>
        <taxon>Sar</taxon>
        <taxon>Stramenopiles</taxon>
        <taxon>Oomycota</taxon>
        <taxon>Saprolegniomycetes</taxon>
        <taxon>Saprolegniales</taxon>
        <taxon>Saprolegniaceae</taxon>
        <taxon>Saprolegnia</taxon>
    </lineage>
</organism>
<dbReference type="OMA" id="YLHHITH"/>
<dbReference type="InterPro" id="IPR017441">
    <property type="entry name" value="Protein_kinase_ATP_BS"/>
</dbReference>
<feature type="transmembrane region" description="Helical" evidence="3">
    <location>
        <begin position="62"/>
        <end position="82"/>
    </location>
</feature>
<dbReference type="InterPro" id="IPR001245">
    <property type="entry name" value="Ser-Thr/Tyr_kinase_cat_dom"/>
</dbReference>
<dbReference type="InterPro" id="IPR051681">
    <property type="entry name" value="Ser/Thr_Kinases-Pseudokinases"/>
</dbReference>